<sequence>STIGLPFEVGALIIREAMGPEFPFDEFMQVLDARVAASLMAQVPVKKGVIEMLSTLDELQIPTAVVTSSSADAANHHLSRSDLIASFETIITRDDVDNGKPHPEPYLLAAERLEVEPEFCLAIEDSYNGVRSAHGAGMLTIMVPDILAPTDEMHSLSIAVMKDMHQVKSHFE</sequence>
<dbReference type="InterPro" id="IPR036412">
    <property type="entry name" value="HAD-like_sf"/>
</dbReference>
<organism evidence="1">
    <name type="scientific">hydrothermal vent metagenome</name>
    <dbReference type="NCBI Taxonomy" id="652676"/>
    <lineage>
        <taxon>unclassified sequences</taxon>
        <taxon>metagenomes</taxon>
        <taxon>ecological metagenomes</taxon>
    </lineage>
</organism>
<gene>
    <name evidence="1" type="ORF">MNBD_ALPHA11-2514</name>
</gene>
<dbReference type="NCBIfam" id="TIGR01509">
    <property type="entry name" value="HAD-SF-IA-v3"/>
    <property type="match status" value="1"/>
</dbReference>
<dbReference type="AlphaFoldDB" id="A0A3B0TL37"/>
<evidence type="ECO:0000313" key="1">
    <source>
        <dbReference type="EMBL" id="VAW12899.1"/>
    </source>
</evidence>
<protein>
    <recommendedName>
        <fullName evidence="2">HAD family phosphatase</fullName>
    </recommendedName>
</protein>
<dbReference type="EMBL" id="UOEQ01000004">
    <property type="protein sequence ID" value="VAW12899.1"/>
    <property type="molecule type" value="Genomic_DNA"/>
</dbReference>
<dbReference type="PANTHER" id="PTHR18901:SF38">
    <property type="entry name" value="PSEUDOURIDINE-5'-PHOSPHATASE"/>
    <property type="match status" value="1"/>
</dbReference>
<dbReference type="Pfam" id="PF13419">
    <property type="entry name" value="HAD_2"/>
    <property type="match status" value="1"/>
</dbReference>
<dbReference type="InterPro" id="IPR006439">
    <property type="entry name" value="HAD-SF_hydro_IA"/>
</dbReference>
<dbReference type="InterPro" id="IPR041492">
    <property type="entry name" value="HAD_2"/>
</dbReference>
<feature type="non-terminal residue" evidence="1">
    <location>
        <position position="1"/>
    </location>
</feature>
<proteinExistence type="predicted"/>
<dbReference type="PRINTS" id="PR00413">
    <property type="entry name" value="HADHALOGNASE"/>
</dbReference>
<dbReference type="InterPro" id="IPR023214">
    <property type="entry name" value="HAD_sf"/>
</dbReference>
<dbReference type="SUPFAM" id="SSF56784">
    <property type="entry name" value="HAD-like"/>
    <property type="match status" value="1"/>
</dbReference>
<accession>A0A3B0TL37</accession>
<dbReference type="PANTHER" id="PTHR18901">
    <property type="entry name" value="2-DEOXYGLUCOSE-6-PHOSPHATE PHOSPHATASE 2"/>
    <property type="match status" value="1"/>
</dbReference>
<evidence type="ECO:0008006" key="2">
    <source>
        <dbReference type="Google" id="ProtNLM"/>
    </source>
</evidence>
<reference evidence="1" key="1">
    <citation type="submission" date="2018-06" db="EMBL/GenBank/DDBJ databases">
        <authorList>
            <person name="Zhirakovskaya E."/>
        </authorList>
    </citation>
    <scope>NUCLEOTIDE SEQUENCE</scope>
</reference>
<name>A0A3B0TL37_9ZZZZ</name>
<dbReference type="Gene3D" id="3.40.50.1000">
    <property type="entry name" value="HAD superfamily/HAD-like"/>
    <property type="match status" value="1"/>
</dbReference>